<feature type="non-terminal residue" evidence="11">
    <location>
        <position position="1"/>
    </location>
</feature>
<dbReference type="PANTHER" id="PTHR33146:SF26">
    <property type="entry name" value="ENDONUCLEASE 4"/>
    <property type="match status" value="1"/>
</dbReference>
<evidence type="ECO:0000256" key="7">
    <source>
        <dbReference type="ARBA" id="ARBA00022801"/>
    </source>
</evidence>
<dbReference type="EMBL" id="NMUH01003630">
    <property type="protein sequence ID" value="MQM06458.1"/>
    <property type="molecule type" value="Genomic_DNA"/>
</dbReference>
<evidence type="ECO:0000256" key="10">
    <source>
        <dbReference type="SAM" id="SignalP"/>
    </source>
</evidence>
<evidence type="ECO:0000313" key="12">
    <source>
        <dbReference type="Proteomes" id="UP000652761"/>
    </source>
</evidence>
<dbReference type="InterPro" id="IPR008947">
    <property type="entry name" value="PLipase_C/P1_nuclease_dom_sf"/>
</dbReference>
<dbReference type="SUPFAM" id="SSF48537">
    <property type="entry name" value="Phospholipase C/P1 nuclease"/>
    <property type="match status" value="1"/>
</dbReference>
<comment type="catalytic activity">
    <reaction evidence="1">
        <text>Endonucleolytic cleavage to 5'-phosphomononucleotide and 5'-phosphooligonucleotide end-products.</text>
        <dbReference type="EC" id="3.1.30.1"/>
    </reaction>
</comment>
<dbReference type="GO" id="GO:0003676">
    <property type="term" value="F:nucleic acid binding"/>
    <property type="evidence" value="ECO:0007669"/>
    <property type="project" value="InterPro"/>
</dbReference>
<dbReference type="Pfam" id="PF02265">
    <property type="entry name" value="S1-P1_nuclease"/>
    <property type="match status" value="1"/>
</dbReference>
<dbReference type="InterPro" id="IPR003154">
    <property type="entry name" value="S1/P1nuclease"/>
</dbReference>
<evidence type="ECO:0000256" key="5">
    <source>
        <dbReference type="ARBA" id="ARBA00022723"/>
    </source>
</evidence>
<dbReference type="GO" id="GO:0004521">
    <property type="term" value="F:RNA endonuclease activity"/>
    <property type="evidence" value="ECO:0007669"/>
    <property type="project" value="UniProtKB-ARBA"/>
</dbReference>
<comment type="similarity">
    <text evidence="2">Belongs to the nuclease type I family.</text>
</comment>
<dbReference type="PANTHER" id="PTHR33146">
    <property type="entry name" value="ENDONUCLEASE 4"/>
    <property type="match status" value="1"/>
</dbReference>
<dbReference type="GO" id="GO:0046872">
    <property type="term" value="F:metal ion binding"/>
    <property type="evidence" value="ECO:0007669"/>
    <property type="project" value="UniProtKB-KW"/>
</dbReference>
<gene>
    <name evidence="11" type="ORF">Taro_039285</name>
</gene>
<keyword evidence="8" id="KW-1015">Disulfide bond</keyword>
<keyword evidence="10" id="KW-0732">Signal</keyword>
<keyword evidence="12" id="KW-1185">Reference proteome</keyword>
<keyword evidence="4" id="KW-0540">Nuclease</keyword>
<evidence type="ECO:0000313" key="11">
    <source>
        <dbReference type="EMBL" id="MQM06458.1"/>
    </source>
</evidence>
<feature type="chain" id="PRO_5032686451" description="Aspergillus nuclease S1" evidence="10">
    <location>
        <begin position="31"/>
        <end position="112"/>
    </location>
</feature>
<keyword evidence="9" id="KW-0325">Glycoprotein</keyword>
<dbReference type="EC" id="3.1.30.1" evidence="3"/>
<name>A0A843WIE2_COLES</name>
<evidence type="ECO:0000256" key="2">
    <source>
        <dbReference type="ARBA" id="ARBA00009547"/>
    </source>
</evidence>
<feature type="signal peptide" evidence="10">
    <location>
        <begin position="1"/>
        <end position="30"/>
    </location>
</feature>
<dbReference type="Gene3D" id="1.10.575.10">
    <property type="entry name" value="P1 Nuclease"/>
    <property type="match status" value="1"/>
</dbReference>
<evidence type="ECO:0000256" key="3">
    <source>
        <dbReference type="ARBA" id="ARBA00012562"/>
    </source>
</evidence>
<keyword evidence="5" id="KW-0479">Metal-binding</keyword>
<evidence type="ECO:0000256" key="8">
    <source>
        <dbReference type="ARBA" id="ARBA00023157"/>
    </source>
</evidence>
<dbReference type="GO" id="GO:0006308">
    <property type="term" value="P:DNA catabolic process"/>
    <property type="evidence" value="ECO:0007669"/>
    <property type="project" value="InterPro"/>
</dbReference>
<evidence type="ECO:0000256" key="4">
    <source>
        <dbReference type="ARBA" id="ARBA00022722"/>
    </source>
</evidence>
<evidence type="ECO:0000256" key="1">
    <source>
        <dbReference type="ARBA" id="ARBA00000245"/>
    </source>
</evidence>
<protein>
    <recommendedName>
        <fullName evidence="3">Aspergillus nuclease S1</fullName>
        <ecNumber evidence="3">3.1.30.1</ecNumber>
    </recommendedName>
</protein>
<evidence type="ECO:0000256" key="6">
    <source>
        <dbReference type="ARBA" id="ARBA00022759"/>
    </source>
</evidence>
<comment type="caution">
    <text evidence="11">The sequence shown here is derived from an EMBL/GenBank/DDBJ whole genome shotgun (WGS) entry which is preliminary data.</text>
</comment>
<organism evidence="11 12">
    <name type="scientific">Colocasia esculenta</name>
    <name type="common">Wild taro</name>
    <name type="synonym">Arum esculentum</name>
    <dbReference type="NCBI Taxonomy" id="4460"/>
    <lineage>
        <taxon>Eukaryota</taxon>
        <taxon>Viridiplantae</taxon>
        <taxon>Streptophyta</taxon>
        <taxon>Embryophyta</taxon>
        <taxon>Tracheophyta</taxon>
        <taxon>Spermatophyta</taxon>
        <taxon>Magnoliopsida</taxon>
        <taxon>Liliopsida</taxon>
        <taxon>Araceae</taxon>
        <taxon>Aroideae</taxon>
        <taxon>Colocasieae</taxon>
        <taxon>Colocasia</taxon>
    </lineage>
</organism>
<dbReference type="Proteomes" id="UP000652761">
    <property type="component" value="Unassembled WGS sequence"/>
</dbReference>
<sequence length="112" mass="12689">MAQSFFSSTLTLLPIIFFVCVIHAPTTSHAWGPLGHNIICSIAQGLMTRHARREVNRLLGSRNLKDVCTWADDVRDRPGYAWSKQLHYANIQDDQATAFDYNSNYPSIGLYM</sequence>
<dbReference type="GO" id="GO:0000014">
    <property type="term" value="F:single-stranded DNA endodeoxyribonuclease activity"/>
    <property type="evidence" value="ECO:0007669"/>
    <property type="project" value="UniProtKB-ARBA"/>
</dbReference>
<keyword evidence="6" id="KW-0255">Endonuclease</keyword>
<reference evidence="11" key="1">
    <citation type="submission" date="2017-07" db="EMBL/GenBank/DDBJ databases">
        <title>Taro Niue Genome Assembly and Annotation.</title>
        <authorList>
            <person name="Atibalentja N."/>
            <person name="Keating K."/>
            <person name="Fields C.J."/>
        </authorList>
    </citation>
    <scope>NUCLEOTIDE SEQUENCE</scope>
    <source>
        <strain evidence="11">Niue_2</strain>
        <tissue evidence="11">Leaf</tissue>
    </source>
</reference>
<evidence type="ECO:0000256" key="9">
    <source>
        <dbReference type="ARBA" id="ARBA00023180"/>
    </source>
</evidence>
<proteinExistence type="inferred from homology"/>
<keyword evidence="7" id="KW-0378">Hydrolase</keyword>
<dbReference type="OrthoDB" id="441446at2759"/>
<dbReference type="AlphaFoldDB" id="A0A843WIE2"/>
<accession>A0A843WIE2</accession>